<dbReference type="Pfam" id="PF00011">
    <property type="entry name" value="HSP20"/>
    <property type="match status" value="1"/>
</dbReference>
<dbReference type="RefSeq" id="WP_093425825.1">
    <property type="nucleotide sequence ID" value="NZ_FOXA01000049.1"/>
</dbReference>
<reference evidence="4 5" key="1">
    <citation type="submission" date="2016-10" db="EMBL/GenBank/DDBJ databases">
        <authorList>
            <person name="de Groot N.N."/>
        </authorList>
    </citation>
    <scope>NUCLEOTIDE SEQUENCE [LARGE SCALE GENOMIC DNA]</scope>
    <source>
        <strain evidence="4 5">DSM 19547</strain>
    </source>
</reference>
<dbReference type="PROSITE" id="PS01031">
    <property type="entry name" value="SHSP"/>
    <property type="match status" value="1"/>
</dbReference>
<dbReference type="STRING" id="441119.SAMN04488047_14916"/>
<dbReference type="OrthoDB" id="9808910at2"/>
<dbReference type="PANTHER" id="PTHR11527">
    <property type="entry name" value="HEAT-SHOCK PROTEIN 20 FAMILY MEMBER"/>
    <property type="match status" value="1"/>
</dbReference>
<keyword evidence="4" id="KW-0346">Stress response</keyword>
<name>A0A1I5WL17_9RHOB</name>
<dbReference type="SUPFAM" id="SSF49764">
    <property type="entry name" value="HSP20-like chaperones"/>
    <property type="match status" value="1"/>
</dbReference>
<evidence type="ECO:0000313" key="5">
    <source>
        <dbReference type="Proteomes" id="UP000199356"/>
    </source>
</evidence>
<dbReference type="Proteomes" id="UP000199356">
    <property type="component" value="Unassembled WGS sequence"/>
</dbReference>
<dbReference type="EMBL" id="FOXA01000049">
    <property type="protein sequence ID" value="SFQ20503.1"/>
    <property type="molecule type" value="Genomic_DNA"/>
</dbReference>
<comment type="similarity">
    <text evidence="1 2">Belongs to the small heat shock protein (HSP20) family.</text>
</comment>
<dbReference type="AlphaFoldDB" id="A0A1I5WL17"/>
<evidence type="ECO:0000313" key="4">
    <source>
        <dbReference type="EMBL" id="SFQ20503.1"/>
    </source>
</evidence>
<dbReference type="InterPro" id="IPR031107">
    <property type="entry name" value="Small_HSP"/>
</dbReference>
<evidence type="ECO:0000256" key="2">
    <source>
        <dbReference type="RuleBase" id="RU003616"/>
    </source>
</evidence>
<keyword evidence="5" id="KW-1185">Reference proteome</keyword>
<proteinExistence type="inferred from homology"/>
<dbReference type="Gene3D" id="2.60.40.790">
    <property type="match status" value="1"/>
</dbReference>
<feature type="domain" description="SHSP" evidence="3">
    <location>
        <begin position="25"/>
        <end position="139"/>
    </location>
</feature>
<evidence type="ECO:0000256" key="1">
    <source>
        <dbReference type="PROSITE-ProRule" id="PRU00285"/>
    </source>
</evidence>
<dbReference type="CDD" id="cd06464">
    <property type="entry name" value="ACD_sHsps-like"/>
    <property type="match status" value="1"/>
</dbReference>
<gene>
    <name evidence="4" type="ORF">SAMN04488047_14916</name>
</gene>
<dbReference type="InterPro" id="IPR008978">
    <property type="entry name" value="HSP20-like_chaperone"/>
</dbReference>
<accession>A0A1I5WL17</accession>
<sequence length="139" mass="15547">MGQFDPFAWGTLRPTPSWPSSLARRLDWPVKPAMDLVEDDGTYRLTAEIPGIDPKEIEIKVTGDMLTVRGEKKEQKEETKASYRVSERRYGAFERSLRLPQDVDANAIDARVTDGVLTVTLPKSAEAKASARRIEVKTG</sequence>
<dbReference type="InterPro" id="IPR002068">
    <property type="entry name" value="A-crystallin/Hsp20_dom"/>
</dbReference>
<evidence type="ECO:0000259" key="3">
    <source>
        <dbReference type="PROSITE" id="PS01031"/>
    </source>
</evidence>
<organism evidence="4 5">
    <name type="scientific">Tranquillimonas alkanivorans</name>
    <dbReference type="NCBI Taxonomy" id="441119"/>
    <lineage>
        <taxon>Bacteria</taxon>
        <taxon>Pseudomonadati</taxon>
        <taxon>Pseudomonadota</taxon>
        <taxon>Alphaproteobacteria</taxon>
        <taxon>Rhodobacterales</taxon>
        <taxon>Roseobacteraceae</taxon>
        <taxon>Tranquillimonas</taxon>
    </lineage>
</organism>
<protein>
    <submittedName>
        <fullName evidence="4">Heat shock protein Hsp20</fullName>
    </submittedName>
</protein>